<gene>
    <name evidence="9" type="ORF">Cch01nite_36920</name>
</gene>
<feature type="transmembrane region" description="Helical" evidence="8">
    <location>
        <begin position="208"/>
        <end position="235"/>
    </location>
</feature>
<dbReference type="PROSITE" id="PS51318">
    <property type="entry name" value="TAT"/>
    <property type="match status" value="1"/>
</dbReference>
<feature type="transmembrane region" description="Helical" evidence="8">
    <location>
        <begin position="270"/>
        <end position="290"/>
    </location>
</feature>
<feature type="transmembrane region" description="Helical" evidence="8">
    <location>
        <begin position="241"/>
        <end position="258"/>
    </location>
</feature>
<evidence type="ECO:0000256" key="8">
    <source>
        <dbReference type="SAM" id="Phobius"/>
    </source>
</evidence>
<sequence length="354" mass="34890">MPPRTTTLDAPPARITRRTVVTLLAVAAAGAAVTHLHPAAPVLVVALGLGVAARTAGLVPDAARRGLTWTSTHVLRTGVALLGLQLSLGDLGRLGVRGVLAAVAAVLVTFTTTLALGRLLGVPDRLRLLVATGFSICGAAAVAAMTSVLPGSATGQSDDGSADGPEERSEERDATAAAVTLVALFGTLALVGLPLAARALDLPDSTAALWIGLSVHEVAQVVAAAGTVSAAAVAVAVVAKLARVLLLAPVVAVVGAGRRGRARTGARPPLVPPFVVAFLVLVAVRSTGVVPPSVVASAHVLSTVALTAALTALGAQVDVRDLLRGGGRTLALGAASTLVVTGVGLAGALLATHA</sequence>
<feature type="transmembrane region" description="Helical" evidence="8">
    <location>
        <begin position="174"/>
        <end position="196"/>
    </location>
</feature>
<dbReference type="AlphaFoldDB" id="A0A919P497"/>
<evidence type="ECO:0000256" key="6">
    <source>
        <dbReference type="ARBA" id="ARBA00023136"/>
    </source>
</evidence>
<keyword evidence="6 8" id="KW-0472">Membrane</keyword>
<dbReference type="GO" id="GO:0005886">
    <property type="term" value="C:plasma membrane"/>
    <property type="evidence" value="ECO:0007669"/>
    <property type="project" value="UniProtKB-SubCell"/>
</dbReference>
<feature type="transmembrane region" description="Helical" evidence="8">
    <location>
        <begin position="128"/>
        <end position="149"/>
    </location>
</feature>
<feature type="region of interest" description="Disordered" evidence="7">
    <location>
        <begin position="151"/>
        <end position="170"/>
    </location>
</feature>
<evidence type="ECO:0000313" key="9">
    <source>
        <dbReference type="EMBL" id="GIG22968.1"/>
    </source>
</evidence>
<comment type="subcellular location">
    <subcellularLocation>
        <location evidence="1">Cell membrane</location>
        <topology evidence="1">Multi-pass membrane protein</topology>
    </subcellularLocation>
</comment>
<name>A0A919P497_9CELL</name>
<evidence type="ECO:0000256" key="7">
    <source>
        <dbReference type="SAM" id="MobiDB-lite"/>
    </source>
</evidence>
<organism evidence="9 10">
    <name type="scientific">Cellulomonas chitinilytica</name>
    <dbReference type="NCBI Taxonomy" id="398759"/>
    <lineage>
        <taxon>Bacteria</taxon>
        <taxon>Bacillati</taxon>
        <taxon>Actinomycetota</taxon>
        <taxon>Actinomycetes</taxon>
        <taxon>Micrococcales</taxon>
        <taxon>Cellulomonadaceae</taxon>
        <taxon>Cellulomonas</taxon>
    </lineage>
</organism>
<feature type="transmembrane region" description="Helical" evidence="8">
    <location>
        <begin position="329"/>
        <end position="351"/>
    </location>
</feature>
<dbReference type="EMBL" id="BONK01000014">
    <property type="protein sequence ID" value="GIG22968.1"/>
    <property type="molecule type" value="Genomic_DNA"/>
</dbReference>
<keyword evidence="3" id="KW-1003">Cell membrane</keyword>
<evidence type="ECO:0000256" key="5">
    <source>
        <dbReference type="ARBA" id="ARBA00022989"/>
    </source>
</evidence>
<accession>A0A919P497</accession>
<proteinExistence type="inferred from homology"/>
<feature type="transmembrane region" description="Helical" evidence="8">
    <location>
        <begin position="296"/>
        <end position="317"/>
    </location>
</feature>
<dbReference type="RefSeq" id="WP_203757973.1">
    <property type="nucleotide sequence ID" value="NZ_BONK01000014.1"/>
</dbReference>
<comment type="caution">
    <text evidence="9">The sequence shown here is derived from an EMBL/GenBank/DDBJ whole genome shotgun (WGS) entry which is preliminary data.</text>
</comment>
<dbReference type="InterPro" id="IPR018383">
    <property type="entry name" value="UPF0324_pro"/>
</dbReference>
<dbReference type="Proteomes" id="UP000632740">
    <property type="component" value="Unassembled WGS sequence"/>
</dbReference>
<dbReference type="Pfam" id="PF03601">
    <property type="entry name" value="Cons_hypoth698"/>
    <property type="match status" value="1"/>
</dbReference>
<comment type="similarity">
    <text evidence="2">Belongs to the UPF0324 family.</text>
</comment>
<keyword evidence="5 8" id="KW-1133">Transmembrane helix</keyword>
<evidence type="ECO:0000256" key="3">
    <source>
        <dbReference type="ARBA" id="ARBA00022475"/>
    </source>
</evidence>
<dbReference type="InterPro" id="IPR006311">
    <property type="entry name" value="TAT_signal"/>
</dbReference>
<evidence type="ECO:0000313" key="10">
    <source>
        <dbReference type="Proteomes" id="UP000632740"/>
    </source>
</evidence>
<protein>
    <submittedName>
        <fullName evidence="9">Membrane protein</fullName>
    </submittedName>
</protein>
<dbReference type="PANTHER" id="PTHR30106:SF2">
    <property type="entry name" value="UPF0324 INNER MEMBRANE PROTEIN YEIH"/>
    <property type="match status" value="1"/>
</dbReference>
<evidence type="ECO:0000256" key="4">
    <source>
        <dbReference type="ARBA" id="ARBA00022692"/>
    </source>
</evidence>
<reference evidence="9" key="1">
    <citation type="submission" date="2021-01" db="EMBL/GenBank/DDBJ databases">
        <title>Whole genome shotgun sequence of Cellulomonas chitinilytica NBRC 110799.</title>
        <authorList>
            <person name="Komaki H."/>
            <person name="Tamura T."/>
        </authorList>
    </citation>
    <scope>NUCLEOTIDE SEQUENCE</scope>
    <source>
        <strain evidence="9">NBRC 110799</strain>
    </source>
</reference>
<evidence type="ECO:0000256" key="1">
    <source>
        <dbReference type="ARBA" id="ARBA00004651"/>
    </source>
</evidence>
<feature type="transmembrane region" description="Helical" evidence="8">
    <location>
        <begin position="20"/>
        <end position="36"/>
    </location>
</feature>
<evidence type="ECO:0000256" key="2">
    <source>
        <dbReference type="ARBA" id="ARBA00007977"/>
    </source>
</evidence>
<feature type="transmembrane region" description="Helical" evidence="8">
    <location>
        <begin position="94"/>
        <end position="116"/>
    </location>
</feature>
<keyword evidence="4 8" id="KW-0812">Transmembrane</keyword>
<keyword evidence="10" id="KW-1185">Reference proteome</keyword>
<dbReference type="PANTHER" id="PTHR30106">
    <property type="entry name" value="INNER MEMBRANE PROTEIN YEIH-RELATED"/>
    <property type="match status" value="1"/>
</dbReference>